<gene>
    <name evidence="2" type="ORF">SCUD_LOCUS14856</name>
</gene>
<dbReference type="WBParaSite" id="SCUD_0001485901-mRNA-1">
    <property type="protein sequence ID" value="SCUD_0001485901-mRNA-1"/>
    <property type="gene ID" value="SCUD_0001485901"/>
</dbReference>
<feature type="region of interest" description="Disordered" evidence="1">
    <location>
        <begin position="211"/>
        <end position="250"/>
    </location>
</feature>
<sequence>MLTPEHKTITVHFKRQRYIKAISIGRVFTNHKCQPRYNSSYYQSKLKLIFVAQLWTVMDLASKAGDLEETLHSSVNHLEYIVKHLEDALIIRHRYKQSRKNNSSISTAQTYVSSPANTNEQIVNKDNSWYAILPLTISNRSRIPGPRPCSPQSSSYLNGLYLIIKALYVFNSTGQLFLLARSTFQTSRVCFVRSLLFNKISVKINNNIINNNKSDYSSNNTNSNVTQNSDYQSTSQQSTTIQLTDSLSSE</sequence>
<evidence type="ECO:0000256" key="1">
    <source>
        <dbReference type="SAM" id="MobiDB-lite"/>
    </source>
</evidence>
<dbReference type="AlphaFoldDB" id="A0A183KIK0"/>
<reference evidence="2 3" key="2">
    <citation type="submission" date="2018-11" db="EMBL/GenBank/DDBJ databases">
        <authorList>
            <consortium name="Pathogen Informatics"/>
        </authorList>
    </citation>
    <scope>NUCLEOTIDE SEQUENCE [LARGE SCALE GENOMIC DNA]</scope>
    <source>
        <strain evidence="2">Dakar</strain>
        <strain evidence="3">Dakar, Senegal</strain>
    </source>
</reference>
<proteinExistence type="predicted"/>
<protein>
    <submittedName>
        <fullName evidence="4">BHLH domain-containing protein</fullName>
    </submittedName>
</protein>
<evidence type="ECO:0000313" key="3">
    <source>
        <dbReference type="Proteomes" id="UP000279833"/>
    </source>
</evidence>
<keyword evidence="3" id="KW-1185">Reference proteome</keyword>
<evidence type="ECO:0000313" key="4">
    <source>
        <dbReference type="WBParaSite" id="SCUD_0001485901-mRNA-1"/>
    </source>
</evidence>
<organism evidence="4">
    <name type="scientific">Schistosoma curassoni</name>
    <dbReference type="NCBI Taxonomy" id="6186"/>
    <lineage>
        <taxon>Eukaryota</taxon>
        <taxon>Metazoa</taxon>
        <taxon>Spiralia</taxon>
        <taxon>Lophotrochozoa</taxon>
        <taxon>Platyhelminthes</taxon>
        <taxon>Trematoda</taxon>
        <taxon>Digenea</taxon>
        <taxon>Strigeidida</taxon>
        <taxon>Schistosomatoidea</taxon>
        <taxon>Schistosomatidae</taxon>
        <taxon>Schistosoma</taxon>
    </lineage>
</organism>
<evidence type="ECO:0000313" key="2">
    <source>
        <dbReference type="EMBL" id="VDP57684.1"/>
    </source>
</evidence>
<name>A0A183KIK0_9TREM</name>
<dbReference type="EMBL" id="UZAK01037081">
    <property type="protein sequence ID" value="VDP57684.1"/>
    <property type="molecule type" value="Genomic_DNA"/>
</dbReference>
<dbReference type="Proteomes" id="UP000279833">
    <property type="component" value="Unassembled WGS sequence"/>
</dbReference>
<accession>A0A183KIK0</accession>
<reference evidence="4" key="1">
    <citation type="submission" date="2016-06" db="UniProtKB">
        <authorList>
            <consortium name="WormBaseParasite"/>
        </authorList>
    </citation>
    <scope>IDENTIFICATION</scope>
</reference>